<keyword evidence="2" id="KW-0863">Zinc-finger</keyword>
<dbReference type="PANTHER" id="PTHR22166:SF12">
    <property type="entry name" value="ENDOPLASMIC RETICULUM JUNCTION FORMATION PROTEIN LUNAPARK"/>
    <property type="match status" value="1"/>
</dbReference>
<comment type="similarity">
    <text evidence="1 2">Belongs to the lunapark family.</text>
</comment>
<evidence type="ECO:0000256" key="1">
    <source>
        <dbReference type="ARBA" id="ARBA00009940"/>
    </source>
</evidence>
<protein>
    <recommendedName>
        <fullName evidence="2">Endoplasmic reticulum junction formation protein lunapark</fullName>
    </recommendedName>
</protein>
<keyword evidence="2" id="KW-0862">Zinc</keyword>
<feature type="transmembrane region" description="Helical" evidence="2">
    <location>
        <begin position="74"/>
        <end position="97"/>
    </location>
</feature>
<keyword evidence="2" id="KW-0256">Endoplasmic reticulum</keyword>
<feature type="domain" description="Lunapark zinc ribbon" evidence="3">
    <location>
        <begin position="192"/>
        <end position="242"/>
    </location>
</feature>
<proteinExistence type="inferred from homology"/>
<dbReference type="WBParaSite" id="SBAD_0000148401-mRNA-1">
    <property type="protein sequence ID" value="SBAD_0000148401-mRNA-1"/>
    <property type="gene ID" value="SBAD_0000148401"/>
</dbReference>
<comment type="function">
    <text evidence="2">Plays a role in determining ER morphology.</text>
</comment>
<feature type="transmembrane region" description="Helical" evidence="2">
    <location>
        <begin position="41"/>
        <end position="62"/>
    </location>
</feature>
<keyword evidence="5" id="KW-1185">Reference proteome</keyword>
<dbReference type="Proteomes" id="UP000270296">
    <property type="component" value="Unassembled WGS sequence"/>
</dbReference>
<reference evidence="4 5" key="2">
    <citation type="submission" date="2018-11" db="EMBL/GenBank/DDBJ databases">
        <authorList>
            <consortium name="Pathogen Informatics"/>
        </authorList>
    </citation>
    <scope>NUCLEOTIDE SEQUENCE [LARGE SCALE GENOMIC DNA]</scope>
</reference>
<comment type="subcellular location">
    <subcellularLocation>
        <location evidence="2">Endoplasmic reticulum membrane</location>
        <topology evidence="2">Multi-pass membrane protein</topology>
    </subcellularLocation>
</comment>
<accession>A0A183ICT1</accession>
<evidence type="ECO:0000256" key="2">
    <source>
        <dbReference type="RuleBase" id="RU367073"/>
    </source>
</evidence>
<keyword evidence="2" id="KW-0479">Metal-binding</keyword>
<organism evidence="6">
    <name type="scientific">Soboliphyme baturini</name>
    <dbReference type="NCBI Taxonomy" id="241478"/>
    <lineage>
        <taxon>Eukaryota</taxon>
        <taxon>Metazoa</taxon>
        <taxon>Ecdysozoa</taxon>
        <taxon>Nematoda</taxon>
        <taxon>Enoplea</taxon>
        <taxon>Dorylaimia</taxon>
        <taxon>Dioctophymatida</taxon>
        <taxon>Dioctophymatoidea</taxon>
        <taxon>Soboliphymatidae</taxon>
        <taxon>Soboliphyme</taxon>
    </lineage>
</organism>
<dbReference type="GO" id="GO:0098826">
    <property type="term" value="C:endoplasmic reticulum tubular network membrane"/>
    <property type="evidence" value="ECO:0007669"/>
    <property type="project" value="UniProtKB-UniRule"/>
</dbReference>
<dbReference type="AlphaFoldDB" id="A0A183ICT1"/>
<comment type="domain">
    <text evidence="2">The C4-type zinc finger motif is necessary both for its ER three-way tubular junction localization and formation.</text>
</comment>
<dbReference type="PANTHER" id="PTHR22166">
    <property type="entry name" value="ENDOPLASMIC RETICULUM JUNCTION FORMATION PROTEIN LUNAPARK"/>
    <property type="match status" value="1"/>
</dbReference>
<keyword evidence="2" id="KW-1133">Transmembrane helix</keyword>
<dbReference type="EMBL" id="UZAM01006822">
    <property type="protein sequence ID" value="VDO94299.1"/>
    <property type="molecule type" value="Genomic_DNA"/>
</dbReference>
<dbReference type="GO" id="GO:0071788">
    <property type="term" value="P:endoplasmic reticulum tubular network maintenance"/>
    <property type="evidence" value="ECO:0007669"/>
    <property type="project" value="UniProtKB-UniRule"/>
</dbReference>
<gene>
    <name evidence="4" type="ORF">SBAD_LOCUS1425</name>
</gene>
<evidence type="ECO:0000313" key="4">
    <source>
        <dbReference type="EMBL" id="VDO94299.1"/>
    </source>
</evidence>
<keyword evidence="2" id="KW-0472">Membrane</keyword>
<sequence length="277" mass="31758">MRWLRFLKSEPSYSERLRRIEVELVNTEHSLKSILYDKKRFFGYTCIVTGFTFTCIAIYAYFSLLPPKLGDLCLWLMVVAFCMTFFYLMKVMFSWYFSQRVEWYQLHLETLKQERIDLLQEVREKETYHVAKDLIDRFDPEGTTTSALAAGAATDLNDCDSTTGGFIRSTSRYPSFVTPDSLLTGLKQQRSVVDKIVDFFLNDGPNNRYALICSVCCGHNGTVPKDQIAATAFRCCYCFAFNPAPKVADQNSESLDVRLFQDCGTQTDLEDTEGIDS</sequence>
<dbReference type="InterPro" id="IPR019273">
    <property type="entry name" value="Lunapark_Znf"/>
</dbReference>
<dbReference type="GO" id="GO:1903373">
    <property type="term" value="P:positive regulation of endoplasmic reticulum tubular network organization"/>
    <property type="evidence" value="ECO:0007669"/>
    <property type="project" value="UniProtKB-UniRule"/>
</dbReference>
<dbReference type="InterPro" id="IPR040115">
    <property type="entry name" value="Lnp"/>
</dbReference>
<reference evidence="6" key="1">
    <citation type="submission" date="2016-06" db="UniProtKB">
        <authorList>
            <consortium name="WormBaseParasite"/>
        </authorList>
    </citation>
    <scope>IDENTIFICATION</scope>
</reference>
<keyword evidence="2" id="KW-0812">Transmembrane</keyword>
<dbReference type="GO" id="GO:0008270">
    <property type="term" value="F:zinc ion binding"/>
    <property type="evidence" value="ECO:0007669"/>
    <property type="project" value="UniProtKB-KW"/>
</dbReference>
<evidence type="ECO:0000313" key="5">
    <source>
        <dbReference type="Proteomes" id="UP000270296"/>
    </source>
</evidence>
<evidence type="ECO:0000259" key="3">
    <source>
        <dbReference type="Pfam" id="PF10058"/>
    </source>
</evidence>
<dbReference type="OrthoDB" id="3169036at2759"/>
<evidence type="ECO:0000313" key="6">
    <source>
        <dbReference type="WBParaSite" id="SBAD_0000148401-mRNA-1"/>
    </source>
</evidence>
<dbReference type="Pfam" id="PF10058">
    <property type="entry name" value="Zn_ribbon_10"/>
    <property type="match status" value="1"/>
</dbReference>
<name>A0A183ICT1_9BILA</name>